<dbReference type="RefSeq" id="WP_025910336.1">
    <property type="nucleotide sequence ID" value="NZ_KQ758637.1"/>
</dbReference>
<evidence type="ECO:0000256" key="4">
    <source>
        <dbReference type="ARBA" id="ARBA00023136"/>
    </source>
</evidence>
<dbReference type="EMBL" id="LNQP01000019">
    <property type="protein sequence ID" value="KSU88576.1"/>
    <property type="molecule type" value="Genomic_DNA"/>
</dbReference>
<feature type="transmembrane region" description="Helical" evidence="5">
    <location>
        <begin position="79"/>
        <end position="108"/>
    </location>
</feature>
<evidence type="ECO:0000256" key="1">
    <source>
        <dbReference type="ARBA" id="ARBA00004141"/>
    </source>
</evidence>
<dbReference type="Proteomes" id="UP000053681">
    <property type="component" value="Unassembled WGS sequence"/>
</dbReference>
<keyword evidence="4 5" id="KW-0472">Membrane</keyword>
<keyword evidence="3 5" id="KW-1133">Transmembrane helix</keyword>
<comment type="caution">
    <text evidence="7">The sequence shown here is derived from an EMBL/GenBank/DDBJ whole genome shotgun (WGS) entry which is preliminary data.</text>
</comment>
<dbReference type="GO" id="GO:0016020">
    <property type="term" value="C:membrane"/>
    <property type="evidence" value="ECO:0007669"/>
    <property type="project" value="UniProtKB-SubCell"/>
</dbReference>
<evidence type="ECO:0000313" key="7">
    <source>
        <dbReference type="EMBL" id="KSU88576.1"/>
    </source>
</evidence>
<evidence type="ECO:0000256" key="2">
    <source>
        <dbReference type="ARBA" id="ARBA00022692"/>
    </source>
</evidence>
<name>A0A0V8JPK9_9BACI</name>
<feature type="domain" description="Yip1" evidence="6">
    <location>
        <begin position="20"/>
        <end position="209"/>
    </location>
</feature>
<evidence type="ECO:0000259" key="6">
    <source>
        <dbReference type="Pfam" id="PF04893"/>
    </source>
</evidence>
<feature type="transmembrane region" description="Helical" evidence="5">
    <location>
        <begin position="37"/>
        <end position="59"/>
    </location>
</feature>
<gene>
    <name evidence="7" type="ORF">AS180_07015</name>
</gene>
<feature type="transmembrane region" description="Helical" evidence="5">
    <location>
        <begin position="163"/>
        <end position="184"/>
    </location>
</feature>
<proteinExistence type="predicted"/>
<comment type="subcellular location">
    <subcellularLocation>
        <location evidence="1">Membrane</location>
        <topology evidence="1">Multi-pass membrane protein</topology>
    </subcellularLocation>
</comment>
<protein>
    <recommendedName>
        <fullName evidence="6">Yip1 domain-containing protein</fullName>
    </recommendedName>
</protein>
<accession>A0A0V8JPK9</accession>
<reference evidence="7 8" key="1">
    <citation type="submission" date="2015-11" db="EMBL/GenBank/DDBJ databases">
        <title>Bacillus caseinolyticus sp nov.</title>
        <authorList>
            <person name="Dastager S.G."/>
            <person name="Mawlankar R."/>
        </authorList>
    </citation>
    <scope>NUCLEOTIDE SEQUENCE [LARGE SCALE GENOMIC DNA]</scope>
    <source>
        <strain evidence="7 8">SGD-V-76</strain>
    </source>
</reference>
<keyword evidence="2 5" id="KW-0812">Transmembrane</keyword>
<evidence type="ECO:0000256" key="3">
    <source>
        <dbReference type="ARBA" id="ARBA00022989"/>
    </source>
</evidence>
<dbReference type="Pfam" id="PF04893">
    <property type="entry name" value="Yip1"/>
    <property type="match status" value="1"/>
</dbReference>
<evidence type="ECO:0000313" key="8">
    <source>
        <dbReference type="Proteomes" id="UP000053681"/>
    </source>
</evidence>
<sequence length="219" mass="22703">MNPEITTTEQKQGPKPSVFKFIFSPGAEFDKMKQRPAIVASLILVILLSAVAFALSAITPESLASLQELGIEPDDSMKLFSMIGAGIGALIVTPIALLIGAGILLLIVKIGKGTAKYKHMFSLTAFITFITMLGLLLNTVIAVVAGTGTNITSLNGLIGAEGAVGGVLASIEIFSIWSLILTAMGLQKVGGLSKKAAIIIASVFFVLSVISQIIGSVMA</sequence>
<dbReference type="AlphaFoldDB" id="A0A0V8JPK9"/>
<keyword evidence="8" id="KW-1185">Reference proteome</keyword>
<evidence type="ECO:0000256" key="5">
    <source>
        <dbReference type="SAM" id="Phobius"/>
    </source>
</evidence>
<feature type="transmembrane region" description="Helical" evidence="5">
    <location>
        <begin position="120"/>
        <end position="143"/>
    </location>
</feature>
<feature type="transmembrane region" description="Helical" evidence="5">
    <location>
        <begin position="196"/>
        <end position="218"/>
    </location>
</feature>
<organism evidence="7 8">
    <name type="scientific">Priestia veravalensis</name>
    <dbReference type="NCBI Taxonomy" id="1414648"/>
    <lineage>
        <taxon>Bacteria</taxon>
        <taxon>Bacillati</taxon>
        <taxon>Bacillota</taxon>
        <taxon>Bacilli</taxon>
        <taxon>Bacillales</taxon>
        <taxon>Bacillaceae</taxon>
        <taxon>Priestia</taxon>
    </lineage>
</organism>
<dbReference type="InterPro" id="IPR006977">
    <property type="entry name" value="Yip1_dom"/>
</dbReference>